<protein>
    <recommendedName>
        <fullName evidence="4">DUF676 domain-containing protein</fullName>
    </recommendedName>
</protein>
<dbReference type="GO" id="GO:0005811">
    <property type="term" value="C:lipid droplet"/>
    <property type="evidence" value="ECO:0007669"/>
    <property type="project" value="TreeGrafter"/>
</dbReference>
<dbReference type="EMBL" id="JAHUZD010000027">
    <property type="protein sequence ID" value="KAI3405707.2"/>
    <property type="molecule type" value="Genomic_DNA"/>
</dbReference>
<feature type="transmembrane region" description="Helical" evidence="3">
    <location>
        <begin position="287"/>
        <end position="311"/>
    </location>
</feature>
<dbReference type="SUPFAM" id="SSF53474">
    <property type="entry name" value="alpha/beta-Hydrolases"/>
    <property type="match status" value="1"/>
</dbReference>
<dbReference type="InterPro" id="IPR029058">
    <property type="entry name" value="AB_hydrolase_fold"/>
</dbReference>
<dbReference type="GeneID" id="73378930"/>
<evidence type="ECO:0000256" key="1">
    <source>
        <dbReference type="ARBA" id="ARBA00007920"/>
    </source>
</evidence>
<evidence type="ECO:0000256" key="3">
    <source>
        <dbReference type="SAM" id="Phobius"/>
    </source>
</evidence>
<comment type="caution">
    <text evidence="5">The sequence shown here is derived from an EMBL/GenBank/DDBJ whole genome shotgun (WGS) entry which is preliminary data.</text>
</comment>
<keyword evidence="2" id="KW-0443">Lipid metabolism</keyword>
<feature type="domain" description="DUF676" evidence="4">
    <location>
        <begin position="4"/>
        <end position="205"/>
    </location>
</feature>
<dbReference type="GO" id="GO:0047372">
    <property type="term" value="F:monoacylglycerol lipase activity"/>
    <property type="evidence" value="ECO:0007669"/>
    <property type="project" value="TreeGrafter"/>
</dbReference>
<dbReference type="GO" id="GO:0016042">
    <property type="term" value="P:lipid catabolic process"/>
    <property type="evidence" value="ECO:0007669"/>
    <property type="project" value="UniProtKB-KW"/>
</dbReference>
<evidence type="ECO:0000259" key="4">
    <source>
        <dbReference type="Pfam" id="PF05057"/>
    </source>
</evidence>
<dbReference type="PANTHER" id="PTHR12482">
    <property type="entry name" value="LIPASE ROG1-RELATED-RELATED"/>
    <property type="match status" value="1"/>
</dbReference>
<gene>
    <name evidence="5" type="ORF">KGF56_001313</name>
</gene>
<keyword evidence="3" id="KW-1133">Transmembrane helix</keyword>
<dbReference type="InterPro" id="IPR044294">
    <property type="entry name" value="Lipase-like"/>
</dbReference>
<name>A0AAI9WYV5_9ASCO</name>
<dbReference type="PANTHER" id="PTHR12482:SF65">
    <property type="entry name" value="ESTERASE, PUTATIVE (AFU_ORTHOLOGUE AFUA_3G12320)-RELATED"/>
    <property type="match status" value="1"/>
</dbReference>
<organism evidence="5 6">
    <name type="scientific">Candida oxycetoniae</name>
    <dbReference type="NCBI Taxonomy" id="497107"/>
    <lineage>
        <taxon>Eukaryota</taxon>
        <taxon>Fungi</taxon>
        <taxon>Dikarya</taxon>
        <taxon>Ascomycota</taxon>
        <taxon>Saccharomycotina</taxon>
        <taxon>Pichiomycetes</taxon>
        <taxon>Debaryomycetaceae</taxon>
        <taxon>Candida/Lodderomyces clade</taxon>
        <taxon>Candida</taxon>
    </lineage>
</organism>
<keyword evidence="6" id="KW-1185">Reference proteome</keyword>
<dbReference type="Proteomes" id="UP001202479">
    <property type="component" value="Unassembled WGS sequence"/>
</dbReference>
<dbReference type="RefSeq" id="XP_049181452.1">
    <property type="nucleotide sequence ID" value="XM_049322424.1"/>
</dbReference>
<sequence length="443" mass="50700">MVDYHLVILVHGIWGNSSHLAYIEKQFNEHFEATTTTTKGDNILVYKTTTHAGYLTYDGIDINGKRISDEILEQTQLISDSGNKVVKFSIIGYSMGGLLARYAIGLLDASGYFNHIEPINYITICTPHIGVSNPQTHNLSVRIYNKVAPYMLLITGSQFFLKDKVGKDQKPLIVWMADPKSKFYAILKKFKYRSLYANVLNDKRCSWFTSFISSEDPVNSMYNRIAENIKCDYIKGYEPTIIDYSKPLHYQKQDQVAAAGGKGKGGGGGVAVNEKPNYSWFWKSLRWLKIISSVIVYTPFWALSFIISTIVQRIKMTVRLRKYNKDLDLSNKLANLYEYHEETSLLTNFSNKLEDEQETLVEDMYDAMSWRASHSAKFPKIKLSESQKYAVDKLNTLSWNKYPIIIRHTPATHAAAVVRHPDPTFDEGKVVVEHLLHETFRLE</sequence>
<dbReference type="Pfam" id="PF05057">
    <property type="entry name" value="DUF676"/>
    <property type="match status" value="1"/>
</dbReference>
<accession>A0AAI9WYV5</accession>
<proteinExistence type="inferred from homology"/>
<evidence type="ECO:0000313" key="6">
    <source>
        <dbReference type="Proteomes" id="UP001202479"/>
    </source>
</evidence>
<evidence type="ECO:0000256" key="2">
    <source>
        <dbReference type="ARBA" id="ARBA00022963"/>
    </source>
</evidence>
<dbReference type="AlphaFoldDB" id="A0AAI9WYV5"/>
<dbReference type="Gene3D" id="3.40.50.1820">
    <property type="entry name" value="alpha/beta hydrolase"/>
    <property type="match status" value="1"/>
</dbReference>
<dbReference type="InterPro" id="IPR007751">
    <property type="entry name" value="DUF676_lipase-like"/>
</dbReference>
<comment type="similarity">
    <text evidence="1">Belongs to the putative lipase ROG1 family.</text>
</comment>
<keyword evidence="2" id="KW-0442">Lipid degradation</keyword>
<evidence type="ECO:0000313" key="5">
    <source>
        <dbReference type="EMBL" id="KAI3405707.2"/>
    </source>
</evidence>
<keyword evidence="3" id="KW-0812">Transmembrane</keyword>
<reference evidence="5" key="1">
    <citation type="journal article" date="2022" name="DNA Res.">
        <title>Genome analysis of five recently described species of the CUG-Ser clade uncovers Candida theae as a new hybrid lineage with pathogenic potential in the Candida parapsilosis species complex.</title>
        <authorList>
            <person name="Mixao V."/>
            <person name="Del Olmo V."/>
            <person name="Hegedusova E."/>
            <person name="Saus E."/>
            <person name="Pryszcz L."/>
            <person name="Cillingova A."/>
            <person name="Nosek J."/>
            <person name="Gabaldon T."/>
        </authorList>
    </citation>
    <scope>NUCLEOTIDE SEQUENCE</scope>
    <source>
        <strain evidence="5">CBS 10844</strain>
    </source>
</reference>
<keyword evidence="3" id="KW-0472">Membrane</keyword>
<dbReference type="GO" id="GO:0004622">
    <property type="term" value="F:phosphatidylcholine lysophospholipase activity"/>
    <property type="evidence" value="ECO:0007669"/>
    <property type="project" value="TreeGrafter"/>
</dbReference>